<evidence type="ECO:0000313" key="4">
    <source>
        <dbReference type="Proteomes" id="UP000743899"/>
    </source>
</evidence>
<accession>A0ABX0AA91</accession>
<dbReference type="RefSeq" id="WP_161920853.1">
    <property type="nucleotide sequence ID" value="NZ_JAACYS010000043.1"/>
</dbReference>
<dbReference type="InterPro" id="IPR027417">
    <property type="entry name" value="P-loop_NTPase"/>
</dbReference>
<organism evidence="3 4">
    <name type="scientific">Pallidibacillus pasinlerensis</name>
    <dbReference type="NCBI Taxonomy" id="2703818"/>
    <lineage>
        <taxon>Bacteria</taxon>
        <taxon>Bacillati</taxon>
        <taxon>Bacillota</taxon>
        <taxon>Bacilli</taxon>
        <taxon>Bacillales</taxon>
        <taxon>Bacillaceae</taxon>
        <taxon>Pallidibacillus</taxon>
    </lineage>
</organism>
<dbReference type="Proteomes" id="UP000743899">
    <property type="component" value="Unassembled WGS sequence"/>
</dbReference>
<reference evidence="3 4" key="1">
    <citation type="submission" date="2020-01" db="EMBL/GenBank/DDBJ databases">
        <title>A novel Bacillus sp. from Pasinler.</title>
        <authorList>
            <person name="Adiguzel A."/>
            <person name="Ay H."/>
            <person name="Baltaci M.O."/>
        </authorList>
    </citation>
    <scope>NUCLEOTIDE SEQUENCE [LARGE SCALE GENOMIC DNA]</scope>
    <source>
        <strain evidence="3 4">P1</strain>
    </source>
</reference>
<gene>
    <name evidence="3" type="ORF">GW534_09865</name>
</gene>
<keyword evidence="2" id="KW-0812">Transmembrane</keyword>
<evidence type="ECO:0000256" key="2">
    <source>
        <dbReference type="SAM" id="Phobius"/>
    </source>
</evidence>
<proteinExistence type="predicted"/>
<name>A0ABX0AA91_9BACI</name>
<evidence type="ECO:0000313" key="3">
    <source>
        <dbReference type="EMBL" id="NCU18022.1"/>
    </source>
</evidence>
<comment type="caution">
    <text evidence="3">The sequence shown here is derived from an EMBL/GenBank/DDBJ whole genome shotgun (WGS) entry which is preliminary data.</text>
</comment>
<sequence length="219" mass="24412">METKPQETVKNKNQKLFFIIGGFVIALAIGFIIGENSASEEINGEKVKYDDLVALIDEKEEELEKMNQQIEDIQTEIDSKQSEIEEALKVIENHRMLQSELDELQSATESKQSEIASLDEQIEEKQKELAALEDEIKETGDAPIELPAGTFIVGEDLPAKRYKATTNSSSGNFIVYSSGGDLKVNQILGTSFGEPEHIFFAENGDIIETNMRVKLTPVE</sequence>
<dbReference type="EMBL" id="JAACYS010000043">
    <property type="protein sequence ID" value="NCU18022.1"/>
    <property type="molecule type" value="Genomic_DNA"/>
</dbReference>
<keyword evidence="2" id="KW-1133">Transmembrane helix</keyword>
<dbReference type="SUPFAM" id="SSF52540">
    <property type="entry name" value="P-loop containing nucleoside triphosphate hydrolases"/>
    <property type="match status" value="1"/>
</dbReference>
<evidence type="ECO:0000256" key="1">
    <source>
        <dbReference type="SAM" id="Coils"/>
    </source>
</evidence>
<protein>
    <submittedName>
        <fullName evidence="3">Uncharacterized protein</fullName>
    </submittedName>
</protein>
<keyword evidence="2" id="KW-0472">Membrane</keyword>
<feature type="coiled-coil region" evidence="1">
    <location>
        <begin position="42"/>
        <end position="142"/>
    </location>
</feature>
<keyword evidence="1" id="KW-0175">Coiled coil</keyword>
<feature type="transmembrane region" description="Helical" evidence="2">
    <location>
        <begin position="16"/>
        <end position="34"/>
    </location>
</feature>
<keyword evidence="4" id="KW-1185">Reference proteome</keyword>
<dbReference type="Gene3D" id="1.10.287.1490">
    <property type="match status" value="1"/>
</dbReference>